<dbReference type="RefSeq" id="WP_013251544.1">
    <property type="nucleotide sequence ID" value="NC_014363.1"/>
</dbReference>
<dbReference type="AlphaFoldDB" id="E1QZH8"/>
<dbReference type="InterPro" id="IPR015168">
    <property type="entry name" value="SsuA/THI5"/>
</dbReference>
<feature type="domain" description="SsuA/THI5-like" evidence="1">
    <location>
        <begin position="90"/>
        <end position="306"/>
    </location>
</feature>
<dbReference type="Proteomes" id="UP000000333">
    <property type="component" value="Chromosome"/>
</dbReference>
<dbReference type="PROSITE" id="PS51318">
    <property type="entry name" value="TAT"/>
    <property type="match status" value="1"/>
</dbReference>
<gene>
    <name evidence="2" type="ordered locus">Olsu_0678</name>
</gene>
<dbReference type="PANTHER" id="PTHR31528">
    <property type="entry name" value="4-AMINO-5-HYDROXYMETHYL-2-METHYLPYRIMIDINE PHOSPHATE SYNTHASE THI11-RELATED"/>
    <property type="match status" value="1"/>
</dbReference>
<dbReference type="SUPFAM" id="SSF53850">
    <property type="entry name" value="Periplasmic binding protein-like II"/>
    <property type="match status" value="1"/>
</dbReference>
<dbReference type="eggNOG" id="COG0715">
    <property type="taxonomic scope" value="Bacteria"/>
</dbReference>
<dbReference type="PANTHER" id="PTHR31528:SF3">
    <property type="entry name" value="THIAMINE BIOSYNTHESIS PROTEIN HI_0357-RELATED"/>
    <property type="match status" value="1"/>
</dbReference>
<dbReference type="OrthoDB" id="174578at2"/>
<dbReference type="GeneID" id="78512097"/>
<evidence type="ECO:0000313" key="2">
    <source>
        <dbReference type="EMBL" id="ADK67792.1"/>
    </source>
</evidence>
<dbReference type="STRING" id="633147.Olsu_0678"/>
<name>E1QZH8_OLSUV</name>
<evidence type="ECO:0000259" key="1">
    <source>
        <dbReference type="Pfam" id="PF09084"/>
    </source>
</evidence>
<reference evidence="2 3" key="1">
    <citation type="journal article" date="2010" name="Stand. Genomic Sci.">
        <title>Complete genome sequence of Olsenella uli type strain (VPI D76D-27C).</title>
        <authorList>
            <person name="Goker M."/>
            <person name="Held B."/>
            <person name="Lucas S."/>
            <person name="Nolan M."/>
            <person name="Yasawong M."/>
            <person name="Glavina Del Rio T."/>
            <person name="Tice H."/>
            <person name="Cheng J.F."/>
            <person name="Bruce D."/>
            <person name="Detter J.C."/>
            <person name="Tapia R."/>
            <person name="Han C."/>
            <person name="Goodwin L."/>
            <person name="Pitluck S."/>
            <person name="Liolios K."/>
            <person name="Ivanova N."/>
            <person name="Mavromatis K."/>
            <person name="Mikhailova N."/>
            <person name="Pati A."/>
            <person name="Chen A."/>
            <person name="Palaniappan K."/>
            <person name="Land M."/>
            <person name="Hauser L."/>
            <person name="Chang Y.J."/>
            <person name="Jeffries C.D."/>
            <person name="Rohde M."/>
            <person name="Sikorski J."/>
            <person name="Pukall R."/>
            <person name="Woyke T."/>
            <person name="Bristow J."/>
            <person name="Eisen J.A."/>
            <person name="Markowitz V."/>
            <person name="Hugenholtz P."/>
            <person name="Kyrpides N.C."/>
            <person name="Klenk H.P."/>
            <person name="Lapidus A."/>
        </authorList>
    </citation>
    <scope>NUCLEOTIDE SEQUENCE [LARGE SCALE GENOMIC DNA]</scope>
    <source>
        <strain evidence="3">ATCC 49627 / DSM 7084 / CIP 109912 / JCM 12494 / NCIMB 702895 / VPI D76D-27C</strain>
    </source>
</reference>
<dbReference type="GO" id="GO:0009228">
    <property type="term" value="P:thiamine biosynthetic process"/>
    <property type="evidence" value="ECO:0007669"/>
    <property type="project" value="InterPro"/>
</dbReference>
<dbReference type="InterPro" id="IPR006311">
    <property type="entry name" value="TAT_signal"/>
</dbReference>
<sequence length="378" mass="40705">MRCNVSSAHGARGARDFRTAHAAISRRAFVGLSGAALAGLGLAGCGAYRNAGAPSAGDGTAGDVAASGNGGAGNVGDAGKITFCLDYTPNTNHTGIYVAQDQGYFADEGLEVEIVQPAEDTAETMLGSGQAQLGISYQDYIANALAGDSPLAIQAVAAVIQHNTSGIMSRREDAISSPRMMEGHRYATWDMPVEQAIIRQVVERDGGDFSKLDLVPYTVDDEVSGLKADMFDDVWVYEGWAVQNAAVQGYDVSYFSFISIDDVFDYYTPVIAANNDFCRQHPDVVKAFVRSAKRGYEYAIANPEPAADILCGQVPELDPALVRQSQLYLAGQYQADASHWGMIDASRWSRFYQWLNDNGLVQNQLDINAGWTMDYLEA</sequence>
<accession>E1QZH8</accession>
<protein>
    <submittedName>
        <fullName evidence="2">NMT1/THI5 like domain protein</fullName>
    </submittedName>
</protein>
<dbReference type="HOGENOM" id="CLU_028871_6_0_11"/>
<dbReference type="KEGG" id="ols:Olsu_0678"/>
<dbReference type="InterPro" id="IPR027939">
    <property type="entry name" value="NMT1/THI5"/>
</dbReference>
<organism evidence="2 3">
    <name type="scientific">Olsenella uli (strain ATCC 49627 / DSM 7084 / CCUG 31166 / CIP 109912 / JCM 12494 / LMG 11480 / NCIMB 702895 / VPI D76D-27C)</name>
    <name type="common">Lactobacillus uli</name>
    <dbReference type="NCBI Taxonomy" id="633147"/>
    <lineage>
        <taxon>Bacteria</taxon>
        <taxon>Bacillati</taxon>
        <taxon>Actinomycetota</taxon>
        <taxon>Coriobacteriia</taxon>
        <taxon>Coriobacteriales</taxon>
        <taxon>Atopobiaceae</taxon>
        <taxon>Olsenella</taxon>
    </lineage>
</organism>
<dbReference type="EMBL" id="CP002106">
    <property type="protein sequence ID" value="ADK67792.1"/>
    <property type="molecule type" value="Genomic_DNA"/>
</dbReference>
<dbReference type="Gene3D" id="3.40.190.10">
    <property type="entry name" value="Periplasmic binding protein-like II"/>
    <property type="match status" value="2"/>
</dbReference>
<dbReference type="Pfam" id="PF09084">
    <property type="entry name" value="NMT1"/>
    <property type="match status" value="1"/>
</dbReference>
<evidence type="ECO:0000313" key="3">
    <source>
        <dbReference type="Proteomes" id="UP000000333"/>
    </source>
</evidence>
<keyword evidence="3" id="KW-1185">Reference proteome</keyword>
<dbReference type="PATRIC" id="fig|633147.7.peg.871"/>
<proteinExistence type="predicted"/>